<dbReference type="Proteomes" id="UP000022141">
    <property type="component" value="Unassembled WGS sequence"/>
</dbReference>
<dbReference type="EMBL" id="JEMY01000008">
    <property type="protein sequence ID" value="EXI90199.1"/>
    <property type="molecule type" value="Genomic_DNA"/>
</dbReference>
<keyword evidence="2" id="KW-1185">Reference proteome</keyword>
<dbReference type="AlphaFoldDB" id="A0A011RG54"/>
<accession>A0A011RG54</accession>
<name>A0A011RG54_ACCRE</name>
<protein>
    <submittedName>
        <fullName evidence="1">Uncharacterized protein</fullName>
    </submittedName>
</protein>
<sequence length="86" mass="9367">MPNIPGASAHLVLLPSASNPPVVQAPRRGRYPRGVISLRQARENVARRERFASSLHEMEMEVAMLTGKVAGMHYVLGDMIGKGEMA</sequence>
<dbReference type="PATRIC" id="fig|1454004.3.peg.953"/>
<evidence type="ECO:0000313" key="2">
    <source>
        <dbReference type="Proteomes" id="UP000022141"/>
    </source>
</evidence>
<reference evidence="1" key="1">
    <citation type="submission" date="2014-02" db="EMBL/GenBank/DDBJ databases">
        <title>Expanding our view of genomic diversity in Candidatus Accumulibacter clades.</title>
        <authorList>
            <person name="Skennerton C.T."/>
            <person name="Barr J.J."/>
            <person name="Slater F.R."/>
            <person name="Bond P.L."/>
            <person name="Tyson G.W."/>
        </authorList>
    </citation>
    <scope>NUCLEOTIDE SEQUENCE [LARGE SCALE GENOMIC DNA]</scope>
</reference>
<gene>
    <name evidence="1" type="ORF">AW11_00902</name>
</gene>
<proteinExistence type="predicted"/>
<organism evidence="1 2">
    <name type="scientific">Accumulibacter regalis</name>
    <dbReference type="NCBI Taxonomy" id="522306"/>
    <lineage>
        <taxon>Bacteria</taxon>
        <taxon>Pseudomonadati</taxon>
        <taxon>Pseudomonadota</taxon>
        <taxon>Betaproteobacteria</taxon>
        <taxon>Candidatus Accumulibacter</taxon>
    </lineage>
</organism>
<comment type="caution">
    <text evidence="1">The sequence shown here is derived from an EMBL/GenBank/DDBJ whole genome shotgun (WGS) entry which is preliminary data.</text>
</comment>
<dbReference type="STRING" id="1454004.AW11_00902"/>
<evidence type="ECO:0000313" key="1">
    <source>
        <dbReference type="EMBL" id="EXI90199.1"/>
    </source>
</evidence>